<evidence type="ECO:0000313" key="2">
    <source>
        <dbReference type="EMBL" id="KAK3607671.1"/>
    </source>
</evidence>
<protein>
    <recommendedName>
        <fullName evidence="4">Fucolectin tachylectin-4 pentraxin-1 domain-containing protein</fullName>
    </recommendedName>
</protein>
<feature type="chain" id="PRO_5041978439" description="Fucolectin tachylectin-4 pentraxin-1 domain-containing protein" evidence="1">
    <location>
        <begin position="19"/>
        <end position="121"/>
    </location>
</feature>
<dbReference type="InterPro" id="IPR008979">
    <property type="entry name" value="Galactose-bd-like_sf"/>
</dbReference>
<dbReference type="EMBL" id="JAEAOA010000671">
    <property type="protein sequence ID" value="KAK3607671.1"/>
    <property type="molecule type" value="Genomic_DNA"/>
</dbReference>
<name>A0AAE0TC80_9BIVA</name>
<dbReference type="SUPFAM" id="SSF49785">
    <property type="entry name" value="Galactose-binding domain-like"/>
    <property type="match status" value="1"/>
</dbReference>
<dbReference type="PANTHER" id="PTHR45713:SF6">
    <property type="entry name" value="F5_8 TYPE C DOMAIN-CONTAINING PROTEIN"/>
    <property type="match status" value="1"/>
</dbReference>
<dbReference type="InterPro" id="IPR051941">
    <property type="entry name" value="BG_Antigen-Binding_Lectin"/>
</dbReference>
<comment type="caution">
    <text evidence="2">The sequence shown here is derived from an EMBL/GenBank/DDBJ whole genome shotgun (WGS) entry which is preliminary data.</text>
</comment>
<accession>A0AAE0TC80</accession>
<gene>
    <name evidence="2" type="ORF">CHS0354_010659</name>
</gene>
<evidence type="ECO:0008006" key="4">
    <source>
        <dbReference type="Google" id="ProtNLM"/>
    </source>
</evidence>
<reference evidence="2" key="3">
    <citation type="submission" date="2023-05" db="EMBL/GenBank/DDBJ databases">
        <authorList>
            <person name="Smith C.H."/>
        </authorList>
    </citation>
    <scope>NUCLEOTIDE SEQUENCE</scope>
    <source>
        <strain evidence="2">CHS0354</strain>
        <tissue evidence="2">Mantle</tissue>
    </source>
</reference>
<dbReference type="Gene3D" id="2.60.120.260">
    <property type="entry name" value="Galactose-binding domain-like"/>
    <property type="match status" value="1"/>
</dbReference>
<organism evidence="2 3">
    <name type="scientific">Potamilus streckersoni</name>
    <dbReference type="NCBI Taxonomy" id="2493646"/>
    <lineage>
        <taxon>Eukaryota</taxon>
        <taxon>Metazoa</taxon>
        <taxon>Spiralia</taxon>
        <taxon>Lophotrochozoa</taxon>
        <taxon>Mollusca</taxon>
        <taxon>Bivalvia</taxon>
        <taxon>Autobranchia</taxon>
        <taxon>Heteroconchia</taxon>
        <taxon>Palaeoheterodonta</taxon>
        <taxon>Unionida</taxon>
        <taxon>Unionoidea</taxon>
        <taxon>Unionidae</taxon>
        <taxon>Ambleminae</taxon>
        <taxon>Lampsilini</taxon>
        <taxon>Potamilus</taxon>
    </lineage>
</organism>
<keyword evidence="1" id="KW-0732">Signal</keyword>
<keyword evidence="3" id="KW-1185">Reference proteome</keyword>
<proteinExistence type="predicted"/>
<evidence type="ECO:0000256" key="1">
    <source>
        <dbReference type="SAM" id="SignalP"/>
    </source>
</evidence>
<dbReference type="AlphaFoldDB" id="A0AAE0TC80"/>
<feature type="signal peptide" evidence="1">
    <location>
        <begin position="1"/>
        <end position="18"/>
    </location>
</feature>
<sequence length="121" mass="13705">MTWKFFILLIWCLSAVRSQYEPYGGKEKCHGLDLPHIMTSTGRNVARGKPANQSTTYQGYNASLGVDGGISTNFSDGTCSHTNEGPNYSWWIVNLAGFYFIKFIRIYQRIGMIVVILWDVL</sequence>
<evidence type="ECO:0000313" key="3">
    <source>
        <dbReference type="Proteomes" id="UP001195483"/>
    </source>
</evidence>
<dbReference type="PANTHER" id="PTHR45713">
    <property type="entry name" value="FTP DOMAIN-CONTAINING PROTEIN"/>
    <property type="match status" value="1"/>
</dbReference>
<reference evidence="2" key="2">
    <citation type="journal article" date="2021" name="Genome Biol. Evol.">
        <title>Developing a high-quality reference genome for a parasitic bivalve with doubly uniparental inheritance (Bivalvia: Unionida).</title>
        <authorList>
            <person name="Smith C.H."/>
        </authorList>
    </citation>
    <scope>NUCLEOTIDE SEQUENCE</scope>
    <source>
        <strain evidence="2">CHS0354</strain>
        <tissue evidence="2">Mantle</tissue>
    </source>
</reference>
<reference evidence="2" key="1">
    <citation type="journal article" date="2021" name="Genome Biol. Evol.">
        <title>A High-Quality Reference Genome for a Parasitic Bivalve with Doubly Uniparental Inheritance (Bivalvia: Unionida).</title>
        <authorList>
            <person name="Smith C.H."/>
        </authorList>
    </citation>
    <scope>NUCLEOTIDE SEQUENCE</scope>
    <source>
        <strain evidence="2">CHS0354</strain>
    </source>
</reference>
<dbReference type="Proteomes" id="UP001195483">
    <property type="component" value="Unassembled WGS sequence"/>
</dbReference>